<dbReference type="GO" id="GO:0046081">
    <property type="term" value="P:dUTP catabolic process"/>
    <property type="evidence" value="ECO:0007669"/>
    <property type="project" value="InterPro"/>
</dbReference>
<evidence type="ECO:0000256" key="4">
    <source>
        <dbReference type="ARBA" id="ARBA00023080"/>
    </source>
</evidence>
<dbReference type="GO" id="GO:0000287">
    <property type="term" value="F:magnesium ion binding"/>
    <property type="evidence" value="ECO:0007669"/>
    <property type="project" value="InterPro"/>
</dbReference>
<keyword evidence="3 7" id="KW-0378">Hydrolase</keyword>
<dbReference type="EMBL" id="FMYV01000004">
    <property type="protein sequence ID" value="SDC45824.1"/>
    <property type="molecule type" value="Genomic_DNA"/>
</dbReference>
<comment type="similarity">
    <text evidence="1">Belongs to the dUTPase family.</text>
</comment>
<dbReference type="InterPro" id="IPR029054">
    <property type="entry name" value="dUTPase-like"/>
</dbReference>
<dbReference type="NCBIfam" id="TIGR00576">
    <property type="entry name" value="dut"/>
    <property type="match status" value="1"/>
</dbReference>
<dbReference type="SUPFAM" id="SSF51283">
    <property type="entry name" value="dUTPase-like"/>
    <property type="match status" value="1"/>
</dbReference>
<dbReference type="PANTHER" id="PTHR11241">
    <property type="entry name" value="DEOXYURIDINE 5'-TRIPHOSPHATE NUCLEOTIDOHYDROLASE"/>
    <property type="match status" value="1"/>
</dbReference>
<proteinExistence type="inferred from homology"/>
<comment type="catalytic activity">
    <reaction evidence="5">
        <text>dUTP + H2O = dUMP + diphosphate + H(+)</text>
        <dbReference type="Rhea" id="RHEA:10248"/>
        <dbReference type="ChEBI" id="CHEBI:15377"/>
        <dbReference type="ChEBI" id="CHEBI:15378"/>
        <dbReference type="ChEBI" id="CHEBI:33019"/>
        <dbReference type="ChEBI" id="CHEBI:61555"/>
        <dbReference type="ChEBI" id="CHEBI:246422"/>
        <dbReference type="EC" id="3.6.1.23"/>
    </reaction>
</comment>
<keyword evidence="4" id="KW-0546">Nucleotide metabolism</keyword>
<protein>
    <recommendedName>
        <fullName evidence="2">dUTP diphosphatase</fullName>
        <ecNumber evidence="2">3.6.1.23</ecNumber>
    </recommendedName>
</protein>
<evidence type="ECO:0000313" key="8">
    <source>
        <dbReference type="Proteomes" id="UP000199322"/>
    </source>
</evidence>
<gene>
    <name evidence="7" type="ORF">SAMN04488588_1121</name>
</gene>
<dbReference type="InterPro" id="IPR036157">
    <property type="entry name" value="dUTPase-like_sf"/>
</dbReference>
<dbReference type="CDD" id="cd07557">
    <property type="entry name" value="trimeric_dUTPase"/>
    <property type="match status" value="1"/>
</dbReference>
<evidence type="ECO:0000256" key="1">
    <source>
        <dbReference type="ARBA" id="ARBA00006581"/>
    </source>
</evidence>
<keyword evidence="8" id="KW-1185">Reference proteome</keyword>
<reference evidence="7 8" key="1">
    <citation type="submission" date="2016-10" db="EMBL/GenBank/DDBJ databases">
        <authorList>
            <person name="de Groot N.N."/>
        </authorList>
    </citation>
    <scope>NUCLEOTIDE SEQUENCE [LARGE SCALE GENOMIC DNA]</scope>
    <source>
        <strain evidence="7 8">WG14</strain>
    </source>
</reference>
<dbReference type="STRING" id="28234.SAMN04488588_1121"/>
<evidence type="ECO:0000256" key="5">
    <source>
        <dbReference type="ARBA" id="ARBA00047686"/>
    </source>
</evidence>
<dbReference type="NCBIfam" id="NF001862">
    <property type="entry name" value="PRK00601.1"/>
    <property type="match status" value="1"/>
</dbReference>
<dbReference type="PANTHER" id="PTHR11241:SF0">
    <property type="entry name" value="DEOXYURIDINE 5'-TRIPHOSPHATE NUCLEOTIDOHYDROLASE"/>
    <property type="match status" value="1"/>
</dbReference>
<dbReference type="InterPro" id="IPR033704">
    <property type="entry name" value="dUTPase_trimeric"/>
</dbReference>
<feature type="domain" description="dUTPase-like" evidence="6">
    <location>
        <begin position="14"/>
        <end position="136"/>
    </location>
</feature>
<dbReference type="EC" id="3.6.1.23" evidence="2"/>
<dbReference type="InterPro" id="IPR008181">
    <property type="entry name" value="dUTPase"/>
</dbReference>
<dbReference type="Gene3D" id="2.70.40.10">
    <property type="match status" value="1"/>
</dbReference>
<dbReference type="Proteomes" id="UP000199322">
    <property type="component" value="Unassembled WGS sequence"/>
</dbReference>
<evidence type="ECO:0000256" key="2">
    <source>
        <dbReference type="ARBA" id="ARBA00012379"/>
    </source>
</evidence>
<dbReference type="GO" id="GO:0006226">
    <property type="term" value="P:dUMP biosynthetic process"/>
    <property type="evidence" value="ECO:0007669"/>
    <property type="project" value="InterPro"/>
</dbReference>
<accession>A0A1G6LRV6</accession>
<evidence type="ECO:0000313" key="7">
    <source>
        <dbReference type="EMBL" id="SDC45824.1"/>
    </source>
</evidence>
<dbReference type="GO" id="GO:0004170">
    <property type="term" value="F:dUTP diphosphatase activity"/>
    <property type="evidence" value="ECO:0007669"/>
    <property type="project" value="UniProtKB-EC"/>
</dbReference>
<name>A0A1G6LRV6_9BACT</name>
<sequence>MNIYYESKELRTEKKYFDDAGIDLKAKERITIQPGEIVAVSTGVTSVLDEGTYGQVVGRSSMNLKGIDCKIGTIDASYRGEIKVVLHNLNKEPVIIEKYDRIAQMIIHNCHLDYNEIIGVAPSDTERGANGFGSTGR</sequence>
<dbReference type="Pfam" id="PF00692">
    <property type="entry name" value="dUTPase"/>
    <property type="match status" value="1"/>
</dbReference>
<evidence type="ECO:0000256" key="3">
    <source>
        <dbReference type="ARBA" id="ARBA00022801"/>
    </source>
</evidence>
<organism evidence="7 8">
    <name type="scientific">Geotoga petraea</name>
    <dbReference type="NCBI Taxonomy" id="28234"/>
    <lineage>
        <taxon>Bacteria</taxon>
        <taxon>Thermotogati</taxon>
        <taxon>Thermotogota</taxon>
        <taxon>Thermotogae</taxon>
        <taxon>Petrotogales</taxon>
        <taxon>Petrotogaceae</taxon>
        <taxon>Geotoga</taxon>
    </lineage>
</organism>
<dbReference type="AlphaFoldDB" id="A0A1G6LRV6"/>
<dbReference type="RefSeq" id="WP_091403492.1">
    <property type="nucleotide sequence ID" value="NZ_FMYV01000004.1"/>
</dbReference>
<evidence type="ECO:0000259" key="6">
    <source>
        <dbReference type="Pfam" id="PF00692"/>
    </source>
</evidence>